<evidence type="ECO:0000313" key="1">
    <source>
        <dbReference type="EMBL" id="MBP1995554.1"/>
    </source>
</evidence>
<dbReference type="Proteomes" id="UP001519287">
    <property type="component" value="Unassembled WGS sequence"/>
</dbReference>
<sequence>MKNIVKAAVPLGCACWRGRSSSQAPVPARKSPLLERKTLAGCPFELVVRAIHAIVAKEREGLWAEER</sequence>
<evidence type="ECO:0000313" key="2">
    <source>
        <dbReference type="Proteomes" id="UP001519287"/>
    </source>
</evidence>
<proteinExistence type="predicted"/>
<keyword evidence="2" id="KW-1185">Reference proteome</keyword>
<reference evidence="1 2" key="1">
    <citation type="submission" date="2021-03" db="EMBL/GenBank/DDBJ databases">
        <title>Genomic Encyclopedia of Type Strains, Phase IV (KMG-IV): sequencing the most valuable type-strain genomes for metagenomic binning, comparative biology and taxonomic classification.</title>
        <authorList>
            <person name="Goeker M."/>
        </authorList>
    </citation>
    <scope>NUCLEOTIDE SEQUENCE [LARGE SCALE GENOMIC DNA]</scope>
    <source>
        <strain evidence="1 2">DSM 26048</strain>
    </source>
</reference>
<accession>A0ABS4J6T7</accession>
<gene>
    <name evidence="1" type="ORF">J2Z66_007196</name>
</gene>
<comment type="caution">
    <text evidence="1">The sequence shown here is derived from an EMBL/GenBank/DDBJ whole genome shotgun (WGS) entry which is preliminary data.</text>
</comment>
<dbReference type="EMBL" id="JAGGLB010000035">
    <property type="protein sequence ID" value="MBP1995554.1"/>
    <property type="molecule type" value="Genomic_DNA"/>
</dbReference>
<organism evidence="1 2">
    <name type="scientific">Paenibacillus eucommiae</name>
    <dbReference type="NCBI Taxonomy" id="1355755"/>
    <lineage>
        <taxon>Bacteria</taxon>
        <taxon>Bacillati</taxon>
        <taxon>Bacillota</taxon>
        <taxon>Bacilli</taxon>
        <taxon>Bacillales</taxon>
        <taxon>Paenibacillaceae</taxon>
        <taxon>Paenibacillus</taxon>
    </lineage>
</organism>
<name>A0ABS4J6T7_9BACL</name>
<dbReference type="RefSeq" id="WP_209977340.1">
    <property type="nucleotide sequence ID" value="NZ_JAGGLB010000035.1"/>
</dbReference>
<protein>
    <submittedName>
        <fullName evidence="1">Uncharacterized protein</fullName>
    </submittedName>
</protein>